<dbReference type="RefSeq" id="WP_083969092.1">
    <property type="nucleotide sequence ID" value="NZ_JAJBZM010000001.1"/>
</dbReference>
<evidence type="ECO:0000256" key="2">
    <source>
        <dbReference type="SAM" id="Phobius"/>
    </source>
</evidence>
<keyword evidence="4" id="KW-1185">Reference proteome</keyword>
<protein>
    <recommendedName>
        <fullName evidence="5">DUF2752 domain-containing protein</fullName>
    </recommendedName>
</protein>
<organism evidence="3 4">
    <name type="scientific">Janibacter melonis</name>
    <dbReference type="NCBI Taxonomy" id="262209"/>
    <lineage>
        <taxon>Bacteria</taxon>
        <taxon>Bacillati</taxon>
        <taxon>Actinomycetota</taxon>
        <taxon>Actinomycetes</taxon>
        <taxon>Micrococcales</taxon>
        <taxon>Intrasporangiaceae</taxon>
        <taxon>Janibacter</taxon>
    </lineage>
</organism>
<dbReference type="Pfam" id="PF10825">
    <property type="entry name" value="DUF2752"/>
    <property type="match status" value="1"/>
</dbReference>
<dbReference type="EMBL" id="LQZG01000005">
    <property type="protein sequence ID" value="OAB86202.1"/>
    <property type="molecule type" value="Genomic_DNA"/>
</dbReference>
<evidence type="ECO:0000313" key="4">
    <source>
        <dbReference type="Proteomes" id="UP000076976"/>
    </source>
</evidence>
<evidence type="ECO:0008006" key="5">
    <source>
        <dbReference type="Google" id="ProtNLM"/>
    </source>
</evidence>
<dbReference type="InterPro" id="IPR021215">
    <property type="entry name" value="DUF2752"/>
</dbReference>
<proteinExistence type="predicted"/>
<evidence type="ECO:0000256" key="1">
    <source>
        <dbReference type="SAM" id="MobiDB-lite"/>
    </source>
</evidence>
<sequence>MTHAPVGGPPPNPPGPPAPQGRPVHLARGYSLSARATAIALGAVGAVGIGIAALWPVGDVDSGRPSCVFRLLFGMPCPGCGMTRAWVHVAHGDVAGAFWYNPFGLLLMAMAAFAALYVAYALVRRRPPERMLGWISAKPAVVLFGLWIGWSVFRVWSISQGQDTWSVVVA</sequence>
<name>A0A176Q965_9MICO</name>
<dbReference type="AlphaFoldDB" id="A0A176Q965"/>
<feature type="transmembrane region" description="Helical" evidence="2">
    <location>
        <begin position="32"/>
        <end position="55"/>
    </location>
</feature>
<evidence type="ECO:0000313" key="3">
    <source>
        <dbReference type="EMBL" id="OAB86202.1"/>
    </source>
</evidence>
<feature type="transmembrane region" description="Helical" evidence="2">
    <location>
        <begin position="135"/>
        <end position="156"/>
    </location>
</feature>
<feature type="transmembrane region" description="Helical" evidence="2">
    <location>
        <begin position="99"/>
        <end position="123"/>
    </location>
</feature>
<comment type="caution">
    <text evidence="3">The sequence shown here is derived from an EMBL/GenBank/DDBJ whole genome shotgun (WGS) entry which is preliminary data.</text>
</comment>
<accession>A0A176Q965</accession>
<dbReference type="Proteomes" id="UP000076976">
    <property type="component" value="Unassembled WGS sequence"/>
</dbReference>
<reference evidence="3 4" key="1">
    <citation type="submission" date="2016-01" db="EMBL/GenBank/DDBJ databases">
        <title>Janibacter melonis strain CD11_4 genome sequencing and assembly.</title>
        <authorList>
            <person name="Nair G.R."/>
            <person name="Kaur G."/>
            <person name="Chander A.M."/>
            <person name="Mayilraj S."/>
        </authorList>
    </citation>
    <scope>NUCLEOTIDE SEQUENCE [LARGE SCALE GENOMIC DNA]</scope>
    <source>
        <strain evidence="3 4">CD11-4</strain>
    </source>
</reference>
<gene>
    <name evidence="3" type="ORF">AWH69_14985</name>
</gene>
<feature type="transmembrane region" description="Helical" evidence="2">
    <location>
        <begin position="67"/>
        <end position="87"/>
    </location>
</feature>
<keyword evidence="2" id="KW-1133">Transmembrane helix</keyword>
<feature type="region of interest" description="Disordered" evidence="1">
    <location>
        <begin position="1"/>
        <end position="22"/>
    </location>
</feature>
<keyword evidence="2" id="KW-0812">Transmembrane</keyword>
<feature type="compositionally biased region" description="Pro residues" evidence="1">
    <location>
        <begin position="7"/>
        <end position="20"/>
    </location>
</feature>
<keyword evidence="2" id="KW-0472">Membrane</keyword>
<dbReference type="STRING" id="262209.AWH69_14985"/>